<reference evidence="1 2" key="1">
    <citation type="journal article" date="2013" name="Genome Announc.">
        <title>Complete Genome of a Methanosarcina mazei Strain Isolated from Sediment Samples from an Amazonian Flooded Area.</title>
        <authorList>
            <person name="Assis das Gracas D."/>
            <person name="Thiago Juca Ramos R."/>
            <person name="Vieira Araujo A.C."/>
            <person name="Zahlouth R."/>
            <person name="Ribeiro Carneiro A."/>
            <person name="Souza Lopes T."/>
            <person name="Azevedo Barauna R."/>
            <person name="Azevedo V."/>
            <person name="Cruz Schneider M.P."/>
            <person name="Pellizari V.H."/>
            <person name="Silva A."/>
        </authorList>
    </citation>
    <scope>NUCLEOTIDE SEQUENCE [LARGE SCALE GENOMIC DNA]</scope>
    <source>
        <strain evidence="1 2">Tuc01</strain>
    </source>
</reference>
<organism evidence="1 2">
    <name type="scientific">Methanosarcina mazei Tuc01</name>
    <dbReference type="NCBI Taxonomy" id="1236903"/>
    <lineage>
        <taxon>Archaea</taxon>
        <taxon>Methanobacteriati</taxon>
        <taxon>Methanobacteriota</taxon>
        <taxon>Stenosarchaea group</taxon>
        <taxon>Methanomicrobia</taxon>
        <taxon>Methanosarcinales</taxon>
        <taxon>Methanosarcinaceae</taxon>
        <taxon>Methanosarcina</taxon>
    </lineage>
</organism>
<dbReference type="BioCyc" id="MMAZ1236903:G139K-3181-MONOMER"/>
<accession>M1PDG2</accession>
<sequence length="37" mass="4306">MTRGFKVKHILLIVLFQQLLRTGFLAELPDRLVNVLL</sequence>
<proteinExistence type="predicted"/>
<dbReference type="EMBL" id="CP004144">
    <property type="protein sequence ID" value="AGF98592.1"/>
    <property type="molecule type" value="Genomic_DNA"/>
</dbReference>
<name>M1PDG2_METMZ</name>
<dbReference type="Proteomes" id="UP000011718">
    <property type="component" value="Chromosome"/>
</dbReference>
<dbReference type="AlphaFoldDB" id="M1PDG2"/>
<evidence type="ECO:0000313" key="2">
    <source>
        <dbReference type="Proteomes" id="UP000011718"/>
    </source>
</evidence>
<gene>
    <name evidence="1" type="ORF">MmTuc01_3338</name>
</gene>
<evidence type="ECO:0000313" key="1">
    <source>
        <dbReference type="EMBL" id="AGF98592.1"/>
    </source>
</evidence>
<protein>
    <submittedName>
        <fullName evidence="1">Uncharacterized protein</fullName>
    </submittedName>
</protein>
<dbReference type="KEGG" id="mmaz:MmTuc01_3338"/>
<dbReference type="HOGENOM" id="CLU_3338486_0_0_2"/>